<dbReference type="EMBL" id="JAEPRB010000073">
    <property type="protein sequence ID" value="KAG2222853.1"/>
    <property type="molecule type" value="Genomic_DNA"/>
</dbReference>
<keyword evidence="7" id="KW-1185">Reference proteome</keyword>
<sequence>MFNEHAIPLETLSNADSTSGDGSRKSSSSSSSSNTRRRNSGDDDDDGSDDERSKGTFFSSYLSSNNINRTVSSNTTIKKEDDLRLKLLSMDKQVERYNQLVSSIIPEIDMIQVQEIISIGSIITNDNDTTKVRNIHCHAFVYQDTMLMTLPDIMSQKSMDHSKFYSCVSELIEIAETIQCESLVIAINKNSKKSNIVLRALLYIGFQLVDPFIYKQDPIYILVGYEL</sequence>
<feature type="region of interest" description="Disordered" evidence="5">
    <location>
        <begin position="1"/>
        <end position="57"/>
    </location>
</feature>
<evidence type="ECO:0008006" key="8">
    <source>
        <dbReference type="Google" id="ProtNLM"/>
    </source>
</evidence>
<gene>
    <name evidence="6" type="ORF">INT45_000468</name>
</gene>
<dbReference type="OrthoDB" id="5959761at2759"/>
<name>A0A8H7S7F4_9FUNG</name>
<keyword evidence="4" id="KW-0688">Ribosomal frameshifting</keyword>
<comment type="subunit">
    <text evidence="3">Interacts with ODC and thereby sterically blocks ODC homodimerization.</text>
</comment>
<comment type="similarity">
    <text evidence="2">Belongs to the ODC antizyme family.</text>
</comment>
<dbReference type="SUPFAM" id="SSF55729">
    <property type="entry name" value="Acyl-CoA N-acyltransferases (Nat)"/>
    <property type="match status" value="1"/>
</dbReference>
<evidence type="ECO:0000313" key="6">
    <source>
        <dbReference type="EMBL" id="KAG2222853.1"/>
    </source>
</evidence>
<evidence type="ECO:0000256" key="5">
    <source>
        <dbReference type="SAM" id="MobiDB-lite"/>
    </source>
</evidence>
<dbReference type="Pfam" id="PF02100">
    <property type="entry name" value="ODC_AZ"/>
    <property type="match status" value="1"/>
</dbReference>
<dbReference type="InterPro" id="IPR038581">
    <property type="entry name" value="ODC_AZ_sf"/>
</dbReference>
<evidence type="ECO:0000256" key="3">
    <source>
        <dbReference type="ARBA" id="ARBA00011486"/>
    </source>
</evidence>
<accession>A0A8H7S7F4</accession>
<proteinExistence type="inferred from homology"/>
<reference evidence="6 7" key="1">
    <citation type="submission" date="2020-12" db="EMBL/GenBank/DDBJ databases">
        <title>Metabolic potential, ecology and presence of endohyphal bacteria is reflected in genomic diversity of Mucoromycotina.</title>
        <authorList>
            <person name="Muszewska A."/>
            <person name="Okrasinska A."/>
            <person name="Steczkiewicz K."/>
            <person name="Drgas O."/>
            <person name="Orlowska M."/>
            <person name="Perlinska-Lenart U."/>
            <person name="Aleksandrzak-Piekarczyk T."/>
            <person name="Szatraj K."/>
            <person name="Zielenkiewicz U."/>
            <person name="Pilsyk S."/>
            <person name="Malc E."/>
            <person name="Mieczkowski P."/>
            <person name="Kruszewska J.S."/>
            <person name="Biernat P."/>
            <person name="Pawlowska J."/>
        </authorList>
    </citation>
    <scope>NUCLEOTIDE SEQUENCE [LARGE SCALE GENOMIC DNA]</scope>
    <source>
        <strain evidence="6 7">CBS 142.35</strain>
    </source>
</reference>
<dbReference type="AlphaFoldDB" id="A0A8H7S7F4"/>
<dbReference type="InterPro" id="IPR016181">
    <property type="entry name" value="Acyl_CoA_acyltransferase"/>
</dbReference>
<dbReference type="GO" id="GO:0075523">
    <property type="term" value="P:viral translational frameshifting"/>
    <property type="evidence" value="ECO:0007669"/>
    <property type="project" value="UniProtKB-KW"/>
</dbReference>
<dbReference type="GO" id="GO:0008073">
    <property type="term" value="F:ornithine decarboxylase inhibitor activity"/>
    <property type="evidence" value="ECO:0007669"/>
    <property type="project" value="InterPro"/>
</dbReference>
<evidence type="ECO:0000313" key="7">
    <source>
        <dbReference type="Proteomes" id="UP000646827"/>
    </source>
</evidence>
<comment type="caution">
    <text evidence="6">The sequence shown here is derived from an EMBL/GenBank/DDBJ whole genome shotgun (WGS) entry which is preliminary data.</text>
</comment>
<organism evidence="6 7">
    <name type="scientific">Circinella minor</name>
    <dbReference type="NCBI Taxonomy" id="1195481"/>
    <lineage>
        <taxon>Eukaryota</taxon>
        <taxon>Fungi</taxon>
        <taxon>Fungi incertae sedis</taxon>
        <taxon>Mucoromycota</taxon>
        <taxon>Mucoromycotina</taxon>
        <taxon>Mucoromycetes</taxon>
        <taxon>Mucorales</taxon>
        <taxon>Lichtheimiaceae</taxon>
        <taxon>Circinella</taxon>
    </lineage>
</organism>
<evidence type="ECO:0000256" key="2">
    <source>
        <dbReference type="ARBA" id="ARBA00008796"/>
    </source>
</evidence>
<protein>
    <recommendedName>
        <fullName evidence="8">Ornithine decarboxylase antizyme</fullName>
    </recommendedName>
</protein>
<feature type="compositionally biased region" description="Low complexity" evidence="5">
    <location>
        <begin position="16"/>
        <end position="34"/>
    </location>
</feature>
<evidence type="ECO:0000256" key="4">
    <source>
        <dbReference type="ARBA" id="ARBA00022758"/>
    </source>
</evidence>
<dbReference type="Proteomes" id="UP000646827">
    <property type="component" value="Unassembled WGS sequence"/>
</dbReference>
<evidence type="ECO:0000256" key="1">
    <source>
        <dbReference type="ARBA" id="ARBA00002307"/>
    </source>
</evidence>
<dbReference type="InterPro" id="IPR002993">
    <property type="entry name" value="ODC_AZ"/>
</dbReference>
<comment type="function">
    <text evidence="1">Ornithine decarboxylase (ODC) antizyme protein that negatively regulates ODC activity and intracellular polyamine biosynthesis in response to increased intracellular polyamine levels. Binds to ODC monomers, inhibiting the assembly of the functional ODC homodimer, and targets the monomers for ubiquitin-independent proteolytic destruction by the 26S proteasome.</text>
</comment>
<dbReference type="Gene3D" id="3.40.630.60">
    <property type="match status" value="1"/>
</dbReference>